<dbReference type="PROSITE" id="PS51462">
    <property type="entry name" value="NUDIX"/>
    <property type="match status" value="1"/>
</dbReference>
<gene>
    <name evidence="3" type="ORF">H2O64_17240</name>
</gene>
<dbReference type="InterPro" id="IPR020084">
    <property type="entry name" value="NUDIX_hydrolase_CS"/>
</dbReference>
<dbReference type="InterPro" id="IPR015797">
    <property type="entry name" value="NUDIX_hydrolase-like_dom_sf"/>
</dbReference>
<keyword evidence="1" id="KW-0378">Hydrolase</keyword>
<evidence type="ECO:0000256" key="1">
    <source>
        <dbReference type="ARBA" id="ARBA00022801"/>
    </source>
</evidence>
<evidence type="ECO:0000313" key="4">
    <source>
        <dbReference type="Proteomes" id="UP000619238"/>
    </source>
</evidence>
<dbReference type="Proteomes" id="UP000619238">
    <property type="component" value="Unassembled WGS sequence"/>
</dbReference>
<comment type="caution">
    <text evidence="3">The sequence shown here is derived from an EMBL/GenBank/DDBJ whole genome shotgun (WGS) entry which is preliminary data.</text>
</comment>
<accession>A0ABR7QCW9</accession>
<dbReference type="InterPro" id="IPR000086">
    <property type="entry name" value="NUDIX_hydrolase_dom"/>
</dbReference>
<dbReference type="EMBL" id="JACGWS010000011">
    <property type="protein sequence ID" value="MBC8756422.1"/>
    <property type="molecule type" value="Genomic_DNA"/>
</dbReference>
<dbReference type="CDD" id="cd04692">
    <property type="entry name" value="NUDIX_Hydrolase"/>
    <property type="match status" value="1"/>
</dbReference>
<protein>
    <submittedName>
        <fullName evidence="3">NUDIX domain-containing protein</fullName>
    </submittedName>
</protein>
<dbReference type="PANTHER" id="PTHR10885:SF0">
    <property type="entry name" value="ISOPENTENYL-DIPHOSPHATE DELTA-ISOMERASE"/>
    <property type="match status" value="1"/>
</dbReference>
<organism evidence="3 4">
    <name type="scientific">Kordia aestuariivivens</name>
    <dbReference type="NCBI Taxonomy" id="2759037"/>
    <lineage>
        <taxon>Bacteria</taxon>
        <taxon>Pseudomonadati</taxon>
        <taxon>Bacteroidota</taxon>
        <taxon>Flavobacteriia</taxon>
        <taxon>Flavobacteriales</taxon>
        <taxon>Flavobacteriaceae</taxon>
        <taxon>Kordia</taxon>
    </lineage>
</organism>
<feature type="domain" description="Nudix hydrolase" evidence="2">
    <location>
        <begin position="28"/>
        <end position="166"/>
    </location>
</feature>
<name>A0ABR7QCW9_9FLAO</name>
<dbReference type="Gene3D" id="3.90.79.10">
    <property type="entry name" value="Nucleoside Triphosphate Pyrophosphohydrolase"/>
    <property type="match status" value="1"/>
</dbReference>
<dbReference type="PANTHER" id="PTHR10885">
    <property type="entry name" value="ISOPENTENYL-DIPHOSPHATE DELTA-ISOMERASE"/>
    <property type="match status" value="1"/>
</dbReference>
<evidence type="ECO:0000259" key="2">
    <source>
        <dbReference type="PROSITE" id="PS51462"/>
    </source>
</evidence>
<dbReference type="RefSeq" id="WP_187563458.1">
    <property type="nucleotide sequence ID" value="NZ_JACGWS010000011.1"/>
</dbReference>
<dbReference type="Pfam" id="PF00293">
    <property type="entry name" value="NUDIX"/>
    <property type="match status" value="1"/>
</dbReference>
<sequence>MELLDILDNNGKPTGEYLPKDEVHRNGYFHGTVHVWLYTKRGEVVLQLRAADKQNFPNRWDVSVAGHISHGETALQAAQRELEEELGIQAQPAQFQKIANFQIDYKHAADYWDREFSTIYACEIAATTEFTLQTAEVAAVTTIPLAQVQKELATIELAQKYVPFNEAYAKEVFAKLKRFF</sequence>
<dbReference type="PROSITE" id="PS00893">
    <property type="entry name" value="NUDIX_BOX"/>
    <property type="match status" value="1"/>
</dbReference>
<keyword evidence="4" id="KW-1185">Reference proteome</keyword>
<dbReference type="SUPFAM" id="SSF55811">
    <property type="entry name" value="Nudix"/>
    <property type="match status" value="1"/>
</dbReference>
<reference evidence="3 4" key="1">
    <citation type="submission" date="2020-07" db="EMBL/GenBank/DDBJ databases">
        <title>Description of Kordia aestuariivivens sp. nov., isolated from a tidal flat.</title>
        <authorList>
            <person name="Park S."/>
            <person name="Yoon J.-H."/>
        </authorList>
    </citation>
    <scope>NUCLEOTIDE SEQUENCE [LARGE SCALE GENOMIC DNA]</scope>
    <source>
        <strain evidence="3 4">YSTF-M3</strain>
    </source>
</reference>
<proteinExistence type="predicted"/>
<evidence type="ECO:0000313" key="3">
    <source>
        <dbReference type="EMBL" id="MBC8756422.1"/>
    </source>
</evidence>